<sequence>MQCSTTHKEATTCSR</sequence>
<dbReference type="Proteomes" id="UP001154282">
    <property type="component" value="Unassembled WGS sequence"/>
</dbReference>
<proteinExistence type="predicted"/>
<organism evidence="1 2">
    <name type="scientific">Linum tenue</name>
    <dbReference type="NCBI Taxonomy" id="586396"/>
    <lineage>
        <taxon>Eukaryota</taxon>
        <taxon>Viridiplantae</taxon>
        <taxon>Streptophyta</taxon>
        <taxon>Embryophyta</taxon>
        <taxon>Tracheophyta</taxon>
        <taxon>Spermatophyta</taxon>
        <taxon>Magnoliopsida</taxon>
        <taxon>eudicotyledons</taxon>
        <taxon>Gunneridae</taxon>
        <taxon>Pentapetalae</taxon>
        <taxon>rosids</taxon>
        <taxon>fabids</taxon>
        <taxon>Malpighiales</taxon>
        <taxon>Linaceae</taxon>
        <taxon>Linum</taxon>
    </lineage>
</organism>
<reference evidence="1" key="1">
    <citation type="submission" date="2022-08" db="EMBL/GenBank/DDBJ databases">
        <authorList>
            <person name="Gutierrez-Valencia J."/>
        </authorList>
    </citation>
    <scope>NUCLEOTIDE SEQUENCE</scope>
</reference>
<name>A0AAV0JVM9_9ROSI</name>
<keyword evidence="2" id="KW-1185">Reference proteome</keyword>
<gene>
    <name evidence="1" type="ORF">LITE_LOCUS16150</name>
</gene>
<protein>
    <submittedName>
        <fullName evidence="1">Uncharacterized protein</fullName>
    </submittedName>
</protein>
<comment type="caution">
    <text evidence="1">The sequence shown here is derived from an EMBL/GenBank/DDBJ whole genome shotgun (WGS) entry which is preliminary data.</text>
</comment>
<evidence type="ECO:0000313" key="1">
    <source>
        <dbReference type="EMBL" id="CAI0414009.1"/>
    </source>
</evidence>
<evidence type="ECO:0000313" key="2">
    <source>
        <dbReference type="Proteomes" id="UP001154282"/>
    </source>
</evidence>
<accession>A0AAV0JVM9</accession>
<dbReference type="EMBL" id="CAMGYJ010000005">
    <property type="protein sequence ID" value="CAI0414009.1"/>
    <property type="molecule type" value="Genomic_DNA"/>
</dbReference>